<name>A0ACB5UER8_9FIRM</name>
<gene>
    <name evidence="1" type="ORF">AN2V17_02770</name>
</gene>
<organism evidence="1 2">
    <name type="scientific">Vallitalea maricola</name>
    <dbReference type="NCBI Taxonomy" id="3074433"/>
    <lineage>
        <taxon>Bacteria</taxon>
        <taxon>Bacillati</taxon>
        <taxon>Bacillota</taxon>
        <taxon>Clostridia</taxon>
        <taxon>Lachnospirales</taxon>
        <taxon>Vallitaleaceae</taxon>
        <taxon>Vallitalea</taxon>
    </lineage>
</organism>
<proteinExistence type="predicted"/>
<reference evidence="1" key="1">
    <citation type="submission" date="2023-09" db="EMBL/GenBank/DDBJ databases">
        <title>Vallitalea sediminicola and Vallitalea maricola sp. nov., anaerobic bacteria isolated from marine sediment.</title>
        <authorList>
            <person name="Hirano S."/>
            <person name="Maeda A."/>
            <person name="Terahara T."/>
            <person name="Mori K."/>
            <person name="Hamada M."/>
            <person name="Matsumoto R."/>
            <person name="Kobayashi T."/>
        </authorList>
    </citation>
    <scope>NUCLEOTIDE SEQUENCE</scope>
    <source>
        <strain evidence="1">AN17-2</strain>
    </source>
</reference>
<evidence type="ECO:0000313" key="2">
    <source>
        <dbReference type="Proteomes" id="UP001374599"/>
    </source>
</evidence>
<comment type="caution">
    <text evidence="1">The sequence shown here is derived from an EMBL/GenBank/DDBJ whole genome shotgun (WGS) entry which is preliminary data.</text>
</comment>
<dbReference type="EMBL" id="BTPU01000004">
    <property type="protein sequence ID" value="GMQ61049.1"/>
    <property type="molecule type" value="Genomic_DNA"/>
</dbReference>
<protein>
    <submittedName>
        <fullName evidence="1">ABC transporter substrate-binding protein</fullName>
    </submittedName>
</protein>
<sequence>MKKILMILLVLTMLCSITACNKTEETGGGKVSGHVTIGTPNFNGDFIDGWGNNSYDGSIRKFVFGGASNSPAGLMTSNIKGEIVLNSITDSRETSDDGLVHTFKLKPDLVYSDGTPLTADDVVFTYKFYLDADAITEAGGSTDYPEYLEKVEKVDDLTVKFTLLDKYYATDSLVFIENIICEEWATKDKPEDKTIQQHVKDSLINNPLGYGPYKIVEYKENQYVKLTVNDKFIGDVDGDKPKIKDVIVKVISEETKLDELLTGNVDVLPGSVKAENIDAVKADSDKFSFCHYPRQGYGHLTFHNDFAPVNHKEVRQAICYTIDRKIFREAFLGKYSVSTDGPYTLNYWMIDEKWVDDNLNKYTANKEKVDEILSGAGWAKGSDGIWAKGDEKLEIEVLVPGQDWADCLNLTIGKTGEEYGIKFNISLIDWAIFLNHYYGKEISDINERKYHMFALASSPAIVFDGYGSWHSDNVASPWGSAISANTARFVNAKNDELLMTMRTADSDEIYQKAYREWVKLTNEEMPILPLYSNDYHDLYNKRIKGFETNAFWDWVPALIKCTVK</sequence>
<evidence type="ECO:0000313" key="1">
    <source>
        <dbReference type="EMBL" id="GMQ61049.1"/>
    </source>
</evidence>
<accession>A0ACB5UER8</accession>
<keyword evidence="2" id="KW-1185">Reference proteome</keyword>
<dbReference type="Proteomes" id="UP001374599">
    <property type="component" value="Unassembled WGS sequence"/>
</dbReference>